<name>A0A2K8PAH4_STRLA</name>
<organism evidence="1 2">
    <name type="scientific">Streptomyces lavendulae subsp. lavendulae</name>
    <dbReference type="NCBI Taxonomy" id="58340"/>
    <lineage>
        <taxon>Bacteria</taxon>
        <taxon>Bacillati</taxon>
        <taxon>Actinomycetota</taxon>
        <taxon>Actinomycetes</taxon>
        <taxon>Kitasatosporales</taxon>
        <taxon>Streptomycetaceae</taxon>
        <taxon>Streptomyces</taxon>
    </lineage>
</organism>
<proteinExistence type="predicted"/>
<dbReference type="GeneID" id="49382941"/>
<dbReference type="KEGG" id="slx:SLAV_09350"/>
<dbReference type="AlphaFoldDB" id="A0A2K8PAH4"/>
<keyword evidence="2" id="KW-1185">Reference proteome</keyword>
<dbReference type="RefSeq" id="WP_030234555.1">
    <property type="nucleotide sequence ID" value="NZ_CP024985.1"/>
</dbReference>
<gene>
    <name evidence="1" type="ORF">SLAV_09350</name>
</gene>
<dbReference type="OrthoDB" id="4332676at2"/>
<accession>A0A2K8PAH4</accession>
<evidence type="ECO:0000313" key="2">
    <source>
        <dbReference type="Proteomes" id="UP000231791"/>
    </source>
</evidence>
<evidence type="ECO:0000313" key="1">
    <source>
        <dbReference type="EMBL" id="ATZ23739.1"/>
    </source>
</evidence>
<dbReference type="Proteomes" id="UP000231791">
    <property type="component" value="Chromosome"/>
</dbReference>
<dbReference type="EMBL" id="CP024985">
    <property type="protein sequence ID" value="ATZ23739.1"/>
    <property type="molecule type" value="Genomic_DNA"/>
</dbReference>
<reference evidence="1 2" key="1">
    <citation type="submission" date="2017-11" db="EMBL/GenBank/DDBJ databases">
        <title>Complete genome sequence of Streptomyces lavendulae subsp. lavendulae CCM 3239 (formerly 'Streptomyces aureofaciens CCM 3239'), the producer of the angucycline-type antibiotic auricin.</title>
        <authorList>
            <person name="Busche T."/>
            <person name="Novakova R."/>
            <person name="Al'Dilaimi A."/>
            <person name="Homerova D."/>
            <person name="Feckova L."/>
            <person name="Rezuchova B."/>
            <person name="Mingyar E."/>
            <person name="Csolleiova D."/>
            <person name="Bekeova C."/>
            <person name="Winkler A."/>
            <person name="Sevcikova B."/>
            <person name="Kalinowski J."/>
            <person name="Kormanec J."/>
            <person name="Ruckert C."/>
        </authorList>
    </citation>
    <scope>NUCLEOTIDE SEQUENCE [LARGE SCALE GENOMIC DNA]</scope>
    <source>
        <strain evidence="1 2">CCM 3239</strain>
    </source>
</reference>
<sequence>MNPNSDGTDIQRLVGRALVPYSERPDAAGVARLVDELITAGEALHAEVSTVTAGRRTERAGSALAEWAYFVDAGPTGRGDHANWNHARTLARILRNLAVSPADRSSGVL</sequence>
<protein>
    <submittedName>
        <fullName evidence="1">Uncharacterized protein</fullName>
    </submittedName>
</protein>